<dbReference type="PROSITE" id="PS50105">
    <property type="entry name" value="SAM_DOMAIN"/>
    <property type="match status" value="1"/>
</dbReference>
<evidence type="ECO:0000259" key="1">
    <source>
        <dbReference type="PROSITE" id="PS50105"/>
    </source>
</evidence>
<reference evidence="2 3" key="1">
    <citation type="submission" date="2016-07" db="EMBL/GenBank/DDBJ databases">
        <title>Pervasive Adenine N6-methylation of Active Genes in Fungi.</title>
        <authorList>
            <consortium name="DOE Joint Genome Institute"/>
            <person name="Mondo S.J."/>
            <person name="Dannebaum R.O."/>
            <person name="Kuo R.C."/>
            <person name="Labutti K."/>
            <person name="Haridas S."/>
            <person name="Kuo A."/>
            <person name="Salamov A."/>
            <person name="Ahrendt S.R."/>
            <person name="Lipzen A."/>
            <person name="Sullivan W."/>
            <person name="Andreopoulos W.B."/>
            <person name="Clum A."/>
            <person name="Lindquist E."/>
            <person name="Daum C."/>
            <person name="Ramamoorthy G.K."/>
            <person name="Gryganskyi A."/>
            <person name="Culley D."/>
            <person name="Magnuson J.K."/>
            <person name="James T.Y."/>
            <person name="O'Malley M.A."/>
            <person name="Stajich J.E."/>
            <person name="Spatafora J.W."/>
            <person name="Visel A."/>
            <person name="Grigoriev I.V."/>
        </authorList>
    </citation>
    <scope>NUCLEOTIDE SEQUENCE [LARGE SCALE GENOMIC DNA]</scope>
    <source>
        <strain evidence="2 3">PL171</strain>
    </source>
</reference>
<keyword evidence="3" id="KW-1185">Reference proteome</keyword>
<dbReference type="AlphaFoldDB" id="A0A1Y2I336"/>
<dbReference type="Proteomes" id="UP000193411">
    <property type="component" value="Unassembled WGS sequence"/>
</dbReference>
<evidence type="ECO:0000313" key="3">
    <source>
        <dbReference type="Proteomes" id="UP000193411"/>
    </source>
</evidence>
<proteinExistence type="predicted"/>
<gene>
    <name evidence="2" type="ORF">BCR44DRAFT_110891</name>
</gene>
<name>A0A1Y2I336_9FUNG</name>
<feature type="domain" description="SAM" evidence="1">
    <location>
        <begin position="6"/>
        <end position="70"/>
    </location>
</feature>
<sequence>MDVPNWPPARVDQWLQDNRLHNHRSAFHEQQVDGNQLLHITQGVLLERFRVTSLAERARVMIAIRQLKADYNKF</sequence>
<feature type="non-terminal residue" evidence="2">
    <location>
        <position position="74"/>
    </location>
</feature>
<dbReference type="Pfam" id="PF00536">
    <property type="entry name" value="SAM_1"/>
    <property type="match status" value="1"/>
</dbReference>
<protein>
    <recommendedName>
        <fullName evidence="1">SAM domain-containing protein</fullName>
    </recommendedName>
</protein>
<dbReference type="OrthoDB" id="10044490at2759"/>
<dbReference type="EMBL" id="MCFL01000003">
    <property type="protein sequence ID" value="ORZ40383.1"/>
    <property type="molecule type" value="Genomic_DNA"/>
</dbReference>
<dbReference type="InterPro" id="IPR013761">
    <property type="entry name" value="SAM/pointed_sf"/>
</dbReference>
<evidence type="ECO:0000313" key="2">
    <source>
        <dbReference type="EMBL" id="ORZ40383.1"/>
    </source>
</evidence>
<dbReference type="Gene3D" id="1.10.150.50">
    <property type="entry name" value="Transcription Factor, Ets-1"/>
    <property type="match status" value="1"/>
</dbReference>
<organism evidence="2 3">
    <name type="scientific">Catenaria anguillulae PL171</name>
    <dbReference type="NCBI Taxonomy" id="765915"/>
    <lineage>
        <taxon>Eukaryota</taxon>
        <taxon>Fungi</taxon>
        <taxon>Fungi incertae sedis</taxon>
        <taxon>Blastocladiomycota</taxon>
        <taxon>Blastocladiomycetes</taxon>
        <taxon>Blastocladiales</taxon>
        <taxon>Catenariaceae</taxon>
        <taxon>Catenaria</taxon>
    </lineage>
</organism>
<accession>A0A1Y2I336</accession>
<comment type="caution">
    <text evidence="2">The sequence shown here is derived from an EMBL/GenBank/DDBJ whole genome shotgun (WGS) entry which is preliminary data.</text>
</comment>
<dbReference type="SUPFAM" id="SSF47769">
    <property type="entry name" value="SAM/Pointed domain"/>
    <property type="match status" value="1"/>
</dbReference>
<dbReference type="SMART" id="SM00454">
    <property type="entry name" value="SAM"/>
    <property type="match status" value="1"/>
</dbReference>
<dbReference type="InterPro" id="IPR001660">
    <property type="entry name" value="SAM"/>
</dbReference>